<evidence type="ECO:0000256" key="1">
    <source>
        <dbReference type="SAM" id="MobiDB-lite"/>
    </source>
</evidence>
<protein>
    <submittedName>
        <fullName evidence="2">Uncharacterized protein</fullName>
    </submittedName>
</protein>
<name>A0ABD5ZRQ2_9EURY</name>
<dbReference type="RefSeq" id="WP_276234439.1">
    <property type="nucleotide sequence ID" value="NZ_CP119802.1"/>
</dbReference>
<keyword evidence="3" id="KW-1185">Reference proteome</keyword>
<reference evidence="2 3" key="1">
    <citation type="journal article" date="2019" name="Int. J. Syst. Evol. Microbiol.">
        <title>The Global Catalogue of Microorganisms (GCM) 10K type strain sequencing project: providing services to taxonomists for standard genome sequencing and annotation.</title>
        <authorList>
            <consortium name="The Broad Institute Genomics Platform"/>
            <consortium name="The Broad Institute Genome Sequencing Center for Infectious Disease"/>
            <person name="Wu L."/>
            <person name="Ma J."/>
        </authorList>
    </citation>
    <scope>NUCLEOTIDE SEQUENCE [LARGE SCALE GENOMIC DNA]</scope>
    <source>
        <strain evidence="2 3">DT85</strain>
    </source>
</reference>
<dbReference type="Proteomes" id="UP001596398">
    <property type="component" value="Unassembled WGS sequence"/>
</dbReference>
<dbReference type="GeneID" id="79267993"/>
<accession>A0ABD5ZRQ2</accession>
<dbReference type="EMBL" id="JBHTAP010000001">
    <property type="protein sequence ID" value="MFC7236281.1"/>
    <property type="molecule type" value="Genomic_DNA"/>
</dbReference>
<gene>
    <name evidence="2" type="ORF">ACFQJ4_13235</name>
</gene>
<evidence type="ECO:0000313" key="2">
    <source>
        <dbReference type="EMBL" id="MFC7236281.1"/>
    </source>
</evidence>
<comment type="caution">
    <text evidence="2">The sequence shown here is derived from an EMBL/GenBank/DDBJ whole genome shotgun (WGS) entry which is preliminary data.</text>
</comment>
<evidence type="ECO:0000313" key="3">
    <source>
        <dbReference type="Proteomes" id="UP001596398"/>
    </source>
</evidence>
<organism evidence="2 3">
    <name type="scientific">Halosegnis marinus</name>
    <dbReference type="NCBI Taxonomy" id="3034023"/>
    <lineage>
        <taxon>Archaea</taxon>
        <taxon>Methanobacteriati</taxon>
        <taxon>Methanobacteriota</taxon>
        <taxon>Stenosarchaea group</taxon>
        <taxon>Halobacteria</taxon>
        <taxon>Halobacteriales</taxon>
        <taxon>Natronomonadaceae</taxon>
        <taxon>Halosegnis</taxon>
    </lineage>
</organism>
<dbReference type="AlphaFoldDB" id="A0ABD5ZRQ2"/>
<sequence>MHGPLHDNVRCRDDIARELLGAEPTDGTTSRLDTRDDDPGDGEDRSGDVDILTGDAA</sequence>
<proteinExistence type="predicted"/>
<feature type="region of interest" description="Disordered" evidence="1">
    <location>
        <begin position="16"/>
        <end position="57"/>
    </location>
</feature>